<keyword evidence="3" id="KW-1185">Reference proteome</keyword>
<sequence length="573" mass="58628">MRTRVAIAAVATLCAAIVGFAVTGHAPASPGPQFVQDGHWVYSDESQAAYHVDGATARVDAQVSVPSDEPGSQVTQGEQSGYVVQRSRITMFSKATLGVEGSSTPPATEQPVILEVAGGPYLVYRNAGQVVRLGDPAATVAAGGPLSRPAATGDGTVWLHRIDSGSLCSLMRSADRLVCHAQIEQGHAGGLTVVDDQAVLVDTTSDTLRTIGERGLGEPVAIGSDLPSSAYIASSAATDRLAVVDPDHARLILLDTAGLHNRPAAKPIVADLPRDGRFGEPMATANVIALIDQNTDEVLTFDRTGAPTGRAKVPAGTRLTTTATPTSGDDGAPRLLRGDDGRIYVDSPDGSHVLVVDAANGLIKSVRIGASTAAASASTVASPTSAPATAGTGGPSLVAVPAAAPAVTVRTTADAVIVKWNRPDLRRGSLVHYLVSAPGQPDRTVTGQTVQFPGQPGPVTVRAVTRFGPPGSRTLLGNVGSATISLKPPTIKILSLHSPNGGLLLNVQVGSEGSPTVCKMSFVGIWTTPQPCKGTTQLDMTNLAWIGSITVYANVTNAVGTQTVSITAVPTVP</sequence>
<comment type="caution">
    <text evidence="2">The sequence shown here is derived from an EMBL/GenBank/DDBJ whole genome shotgun (WGS) entry which is preliminary data.</text>
</comment>
<evidence type="ECO:0000256" key="1">
    <source>
        <dbReference type="SAM" id="SignalP"/>
    </source>
</evidence>
<feature type="signal peptide" evidence="1">
    <location>
        <begin position="1"/>
        <end position="21"/>
    </location>
</feature>
<proteinExistence type="predicted"/>
<dbReference type="EMBL" id="JBHSAY010000012">
    <property type="protein sequence ID" value="MFC4133586.1"/>
    <property type="molecule type" value="Genomic_DNA"/>
</dbReference>
<dbReference type="Proteomes" id="UP001595816">
    <property type="component" value="Unassembled WGS sequence"/>
</dbReference>
<dbReference type="RefSeq" id="WP_253762378.1">
    <property type="nucleotide sequence ID" value="NZ_JAMZDZ010000001.1"/>
</dbReference>
<feature type="chain" id="PRO_5046398797" description="Fibronectin type-III domain-containing protein" evidence="1">
    <location>
        <begin position="22"/>
        <end position="573"/>
    </location>
</feature>
<evidence type="ECO:0008006" key="4">
    <source>
        <dbReference type="Google" id="ProtNLM"/>
    </source>
</evidence>
<reference evidence="3" key="1">
    <citation type="journal article" date="2019" name="Int. J. Syst. Evol. Microbiol.">
        <title>The Global Catalogue of Microorganisms (GCM) 10K type strain sequencing project: providing services to taxonomists for standard genome sequencing and annotation.</title>
        <authorList>
            <consortium name="The Broad Institute Genomics Platform"/>
            <consortium name="The Broad Institute Genome Sequencing Center for Infectious Disease"/>
            <person name="Wu L."/>
            <person name="Ma J."/>
        </authorList>
    </citation>
    <scope>NUCLEOTIDE SEQUENCE [LARGE SCALE GENOMIC DNA]</scope>
    <source>
        <strain evidence="3">CGMCC 4.7289</strain>
    </source>
</reference>
<keyword evidence="1" id="KW-0732">Signal</keyword>
<gene>
    <name evidence="2" type="ORF">ACFOZ4_23505</name>
</gene>
<name>A0ABV8LRA1_9ACTN</name>
<protein>
    <recommendedName>
        <fullName evidence="4">Fibronectin type-III domain-containing protein</fullName>
    </recommendedName>
</protein>
<organism evidence="2 3">
    <name type="scientific">Hamadaea flava</name>
    <dbReference type="NCBI Taxonomy" id="1742688"/>
    <lineage>
        <taxon>Bacteria</taxon>
        <taxon>Bacillati</taxon>
        <taxon>Actinomycetota</taxon>
        <taxon>Actinomycetes</taxon>
        <taxon>Micromonosporales</taxon>
        <taxon>Micromonosporaceae</taxon>
        <taxon>Hamadaea</taxon>
    </lineage>
</organism>
<evidence type="ECO:0000313" key="3">
    <source>
        <dbReference type="Proteomes" id="UP001595816"/>
    </source>
</evidence>
<accession>A0ABV8LRA1</accession>
<evidence type="ECO:0000313" key="2">
    <source>
        <dbReference type="EMBL" id="MFC4133586.1"/>
    </source>
</evidence>
<dbReference type="SUPFAM" id="SSF63825">
    <property type="entry name" value="YWTD domain"/>
    <property type="match status" value="1"/>
</dbReference>